<reference evidence="5 6" key="1">
    <citation type="submission" date="2018-07" db="EMBL/GenBank/DDBJ databases">
        <title>Genome sequence of Nitratireductor thuwali#1536.</title>
        <authorList>
            <person name="Michoud G."/>
            <person name="Merlino G."/>
            <person name="Sefrji F.O."/>
            <person name="Daffonchio D."/>
        </authorList>
    </citation>
    <scope>NUCLEOTIDE SEQUENCE [LARGE SCALE GENOMIC DNA]</scope>
    <source>
        <strain evidence="6">Nit1536</strain>
    </source>
</reference>
<evidence type="ECO:0000256" key="1">
    <source>
        <dbReference type="ARBA" id="ARBA00001974"/>
    </source>
</evidence>
<keyword evidence="5" id="KW-0503">Monooxygenase</keyword>
<keyword evidence="3" id="KW-0274">FAD</keyword>
<dbReference type="PRINTS" id="PR00420">
    <property type="entry name" value="RNGMNOXGNASE"/>
</dbReference>
<dbReference type="RefSeq" id="WP_338530771.1">
    <property type="nucleotide sequence ID" value="NZ_CP030941.1"/>
</dbReference>
<protein>
    <submittedName>
        <fullName evidence="5">Anhydrotetracycline monooxygenase</fullName>
        <ecNumber evidence="5">1.14.13.38</ecNumber>
    </submittedName>
</protein>
<dbReference type="Gene3D" id="3.40.30.120">
    <property type="match status" value="1"/>
</dbReference>
<dbReference type="EC" id="1.14.13.38" evidence="5"/>
<dbReference type="Gene3D" id="3.50.50.60">
    <property type="entry name" value="FAD/NAD(P)-binding domain"/>
    <property type="match status" value="1"/>
</dbReference>
<dbReference type="SUPFAM" id="SSF51905">
    <property type="entry name" value="FAD/NAD(P)-binding domain"/>
    <property type="match status" value="1"/>
</dbReference>
<keyword evidence="6" id="KW-1185">Reference proteome</keyword>
<keyword evidence="2" id="KW-0285">Flavoprotein</keyword>
<dbReference type="InterPro" id="IPR002938">
    <property type="entry name" value="FAD-bd"/>
</dbReference>
<evidence type="ECO:0000313" key="5">
    <source>
        <dbReference type="EMBL" id="UUP18550.1"/>
    </source>
</evidence>
<accession>A0ABY5MNA0</accession>
<dbReference type="PANTHER" id="PTHR43004">
    <property type="entry name" value="TRK SYSTEM POTASSIUM UPTAKE PROTEIN"/>
    <property type="match status" value="1"/>
</dbReference>
<dbReference type="PANTHER" id="PTHR43004:SF19">
    <property type="entry name" value="BINDING MONOOXYGENASE, PUTATIVE (JCVI)-RELATED"/>
    <property type="match status" value="1"/>
</dbReference>
<evidence type="ECO:0000259" key="4">
    <source>
        <dbReference type="Pfam" id="PF01494"/>
    </source>
</evidence>
<evidence type="ECO:0000256" key="2">
    <source>
        <dbReference type="ARBA" id="ARBA00022630"/>
    </source>
</evidence>
<keyword evidence="5" id="KW-0560">Oxidoreductase</keyword>
<dbReference type="InterPro" id="IPR036188">
    <property type="entry name" value="FAD/NAD-bd_sf"/>
</dbReference>
<dbReference type="Pfam" id="PF01494">
    <property type="entry name" value="FAD_binding_3"/>
    <property type="match status" value="1"/>
</dbReference>
<evidence type="ECO:0000256" key="3">
    <source>
        <dbReference type="ARBA" id="ARBA00022827"/>
    </source>
</evidence>
<dbReference type="GO" id="GO:0047670">
    <property type="term" value="F:anhydrotetracycline monooxygenase activity"/>
    <property type="evidence" value="ECO:0007669"/>
    <property type="project" value="UniProtKB-EC"/>
</dbReference>
<dbReference type="Proteomes" id="UP001342418">
    <property type="component" value="Chromosome"/>
</dbReference>
<evidence type="ECO:0000313" key="6">
    <source>
        <dbReference type="Proteomes" id="UP001342418"/>
    </source>
</evidence>
<dbReference type="Gene3D" id="3.30.70.2450">
    <property type="match status" value="1"/>
</dbReference>
<name>A0ABY5MNA0_9HYPH</name>
<comment type="cofactor">
    <cofactor evidence="1">
        <name>FAD</name>
        <dbReference type="ChEBI" id="CHEBI:57692"/>
    </cofactor>
</comment>
<sequence>MPRYAYQPFPYKKPPELDGAVARQYPVAIVGAGPVGLSMAVDLALRGVPSVVLDDNDVVSLGSRAICWSKRTLEIFDRLGIGERMVAKGITWKVGRLFHRDREVWSFDLLPEEGHKMPAFINLQQYYVEQYLVERCADFPDLIDLRWKNRVNGVRSHHTGARLAVEAPDGAYHLDAAWVIACDGARSPMRSFMGLDFEGRVFEERFLIADVEMKADFPSERWFWFEPPFHPGQSALLHKQPDNIYRIDLQLGPDADPDREKRHENVIPRIEKIIGHGDFELDWVSVYMFQCRRLERFVHGRVVFAGDSAHIVSPFGARGGNGGIQDVDNLGWKLALIVKGEAPESLIETYDEERVRGADENILNSSRSTSFMTPKSKMEKLFRDSVLDLAADHAFARRLVNSGRLSRPCSLEGLSLQTPGAAEGIAPGQAMPDAPVQCEGRPGWLLEYFGRGFALMAVGCAPPPGLPAGLPVIEIWPDENLAGAEARIVLRDAEGLVADRYGAGVICLVRPDQHIAATFVAPHADEIALAYARAMGREH</sequence>
<gene>
    <name evidence="5" type="primary">otcC</name>
    <name evidence="5" type="ORF">NTH_03033</name>
</gene>
<dbReference type="EMBL" id="CP030941">
    <property type="protein sequence ID" value="UUP18550.1"/>
    <property type="molecule type" value="Genomic_DNA"/>
</dbReference>
<dbReference type="NCBIfam" id="NF006002">
    <property type="entry name" value="PRK08132.1"/>
    <property type="match status" value="1"/>
</dbReference>
<proteinExistence type="predicted"/>
<dbReference type="InterPro" id="IPR050641">
    <property type="entry name" value="RIFMO-like"/>
</dbReference>
<feature type="domain" description="FAD-binding" evidence="4">
    <location>
        <begin position="25"/>
        <end position="360"/>
    </location>
</feature>
<organism evidence="5 6">
    <name type="scientific">Nitratireductor thuwali</name>
    <dbReference type="NCBI Taxonomy" id="2267699"/>
    <lineage>
        <taxon>Bacteria</taxon>
        <taxon>Pseudomonadati</taxon>
        <taxon>Pseudomonadota</taxon>
        <taxon>Alphaproteobacteria</taxon>
        <taxon>Hyphomicrobiales</taxon>
        <taxon>Phyllobacteriaceae</taxon>
        <taxon>Nitratireductor</taxon>
    </lineage>
</organism>